<keyword evidence="2" id="KW-1185">Reference proteome</keyword>
<reference evidence="1" key="1">
    <citation type="journal article" date="2014" name="Int. J. Syst. Evol. Microbiol.">
        <title>Complete genome sequence of Corynebacterium casei LMG S-19264T (=DSM 44701T), isolated from a smear-ripened cheese.</title>
        <authorList>
            <consortium name="US DOE Joint Genome Institute (JGI-PGF)"/>
            <person name="Walter F."/>
            <person name="Albersmeier A."/>
            <person name="Kalinowski J."/>
            <person name="Ruckert C."/>
        </authorList>
    </citation>
    <scope>NUCLEOTIDE SEQUENCE</scope>
    <source>
        <strain evidence="1">CGMCC 1.16012</strain>
    </source>
</reference>
<comment type="caution">
    <text evidence="1">The sequence shown here is derived from an EMBL/GenBank/DDBJ whole genome shotgun (WGS) entry which is preliminary data.</text>
</comment>
<name>A0A917EGS9_9RHOB</name>
<gene>
    <name evidence="1" type="ORF">GCM10011517_03710</name>
</gene>
<evidence type="ECO:0000313" key="1">
    <source>
        <dbReference type="EMBL" id="GGE39254.1"/>
    </source>
</evidence>
<dbReference type="Proteomes" id="UP000606730">
    <property type="component" value="Unassembled WGS sequence"/>
</dbReference>
<dbReference type="AlphaFoldDB" id="A0A917EGS9"/>
<reference evidence="1" key="2">
    <citation type="submission" date="2020-09" db="EMBL/GenBank/DDBJ databases">
        <authorList>
            <person name="Sun Q."/>
            <person name="Zhou Y."/>
        </authorList>
    </citation>
    <scope>NUCLEOTIDE SEQUENCE</scope>
    <source>
        <strain evidence="1">CGMCC 1.16012</strain>
    </source>
</reference>
<proteinExistence type="predicted"/>
<protein>
    <submittedName>
        <fullName evidence="1">Uncharacterized protein</fullName>
    </submittedName>
</protein>
<accession>A0A917EGS9</accession>
<dbReference type="EMBL" id="BMKN01000001">
    <property type="protein sequence ID" value="GGE39254.1"/>
    <property type="molecule type" value="Genomic_DNA"/>
</dbReference>
<organism evidence="1 2">
    <name type="scientific">Actibacterium pelagium</name>
    <dbReference type="NCBI Taxonomy" id="2029103"/>
    <lineage>
        <taxon>Bacteria</taxon>
        <taxon>Pseudomonadati</taxon>
        <taxon>Pseudomonadota</taxon>
        <taxon>Alphaproteobacteria</taxon>
        <taxon>Rhodobacterales</taxon>
        <taxon>Roseobacteraceae</taxon>
        <taxon>Actibacterium</taxon>
    </lineage>
</organism>
<evidence type="ECO:0000313" key="2">
    <source>
        <dbReference type="Proteomes" id="UP000606730"/>
    </source>
</evidence>
<sequence length="343" mass="38008">MFGKPVRRDYNVLRHAGAIYSIARAEPYWDNDYQPACDSALSYLWAKYTIPTQVGDQKLLGIASSRPGHEGDKIVKLGGQALAIVSLLAQVRRLNAFEEDQVIKLGKYMRSMIHDTGNTISKIDVTTNVPSSFVSLYYPGEAALAFVMLYQRLGCTDSLALATNVLSYLANDRARSGEYPPDHWALIATNELFLTFQDLGDDVRDLLYWHAVKIVETILTSAITAADGSGALTVKGSICGTATWIEGLAAIWPWLRKRNYTNIHTVRAFVESGSEYLMGAQIKEGELKGGLPWTSPKHRKFKNIRAAPEVRIDSVQHALCGIISVSELANHKEAHQARLTRLD</sequence>